<dbReference type="GO" id="GO:0003677">
    <property type="term" value="F:DNA binding"/>
    <property type="evidence" value="ECO:0007669"/>
    <property type="project" value="UniProtKB-KW"/>
</dbReference>
<organism evidence="6 7">
    <name type="scientific">Acidovorax soli</name>
    <dbReference type="NCBI Taxonomy" id="592050"/>
    <lineage>
        <taxon>Bacteria</taxon>
        <taxon>Pseudomonadati</taxon>
        <taxon>Pseudomonadota</taxon>
        <taxon>Betaproteobacteria</taxon>
        <taxon>Burkholderiales</taxon>
        <taxon>Comamonadaceae</taxon>
        <taxon>Acidovorax</taxon>
    </lineage>
</organism>
<evidence type="ECO:0000256" key="3">
    <source>
        <dbReference type="ARBA" id="ARBA00023125"/>
    </source>
</evidence>
<evidence type="ECO:0000256" key="4">
    <source>
        <dbReference type="ARBA" id="ARBA00023172"/>
    </source>
</evidence>
<dbReference type="GO" id="GO:0006313">
    <property type="term" value="P:DNA transposition"/>
    <property type="evidence" value="ECO:0007669"/>
    <property type="project" value="InterPro"/>
</dbReference>
<dbReference type="GO" id="GO:0004803">
    <property type="term" value="F:transposase activity"/>
    <property type="evidence" value="ECO:0007669"/>
    <property type="project" value="InterPro"/>
</dbReference>
<feature type="non-terminal residue" evidence="6">
    <location>
        <position position="1"/>
    </location>
</feature>
<evidence type="ECO:0000313" key="7">
    <source>
        <dbReference type="Proteomes" id="UP000199002"/>
    </source>
</evidence>
<protein>
    <submittedName>
        <fullName evidence="6">Transposase and inactivated derivatives, TnpA family</fullName>
    </submittedName>
</protein>
<dbReference type="AlphaFoldDB" id="A0A1H4FN26"/>
<keyword evidence="2" id="KW-0815">Transposition</keyword>
<feature type="domain" description="Tn3 transposase DDE" evidence="5">
    <location>
        <begin position="362"/>
        <end position="674"/>
    </location>
</feature>
<reference evidence="7" key="1">
    <citation type="submission" date="2016-10" db="EMBL/GenBank/DDBJ databases">
        <authorList>
            <person name="Varghese N."/>
            <person name="Submissions S."/>
        </authorList>
    </citation>
    <scope>NUCLEOTIDE SEQUENCE [LARGE SCALE GENOMIC DNA]</scope>
    <source>
        <strain evidence="7">DSM 25157</strain>
    </source>
</reference>
<evidence type="ECO:0000313" key="6">
    <source>
        <dbReference type="EMBL" id="SEA98108.1"/>
    </source>
</evidence>
<dbReference type="EMBL" id="FNQJ01000078">
    <property type="protein sequence ID" value="SEA98108.1"/>
    <property type="molecule type" value="Genomic_DNA"/>
</dbReference>
<keyword evidence="3" id="KW-0238">DNA-binding</keyword>
<sequence>PDGQTQQSWLWAAPAKHSTRQISEVLERIDLLYTLDVHKHLADIPDLILRRYARRLVSRPPSAGAKIKEPARTVEVACFLRYCLFTTTDQLILMVQRRIADLWRQAAADVPATVNWAAMYKTLLGELVALSAQGAVPDAELRARLEALITETQKRKPPSRASLVREGLIDGIRPVRSLLVAIAKLPWQATGEHPAIEYLAKLQALYLKGSRKLPVEVVAPSLGMIWQVSISSPDRERAFQALEVATLFALRRAVRNGSVWIEHSLSFRGRARLFFTDERWQAESKKHYARLSLPSKAATFLKPLLARVTAGVDAVAAAARSGVLRVDDELHLSPLPAEDEDPEVTKLRAALDHRIGEVQLPEVILAVDAQVRFSWIMLGREPRSTDELLMVYAGIMAHGTSLTAVECARMIPQLSATSIRQAMRWARDERRLSQACQAVLEFMQRHPIAATWGRSDLASSDMMSMETTKRVWQARLDPRRNTPSIGIYSHVKDRWGIFHAQPFVLNERQAGVAIEGVIRQEKLETSQLAVDTHGYTDFAMSHARLLGFDLCPRLKELKQRHLFVPRGTKVPAEIAAVCEANVDVALIEKHWDSLVHLAASVMSGHASAVAALARFGSAAQGDPIYEAGVQLGRLLRTAFLADYFVKDAFRNELRRVLNRGEAVNALKRAIYTGRISPAQ</sequence>
<dbReference type="Proteomes" id="UP000199002">
    <property type="component" value="Unassembled WGS sequence"/>
</dbReference>
<evidence type="ECO:0000259" key="5">
    <source>
        <dbReference type="Pfam" id="PF01526"/>
    </source>
</evidence>
<dbReference type="Pfam" id="PF01526">
    <property type="entry name" value="DDE_Tnp_Tn3"/>
    <property type="match status" value="1"/>
</dbReference>
<proteinExistence type="inferred from homology"/>
<comment type="similarity">
    <text evidence="1">Belongs to the transposase 7 family.</text>
</comment>
<name>A0A1H4FN26_9BURK</name>
<keyword evidence="7" id="KW-1185">Reference proteome</keyword>
<feature type="non-terminal residue" evidence="6">
    <location>
        <position position="679"/>
    </location>
</feature>
<dbReference type="NCBIfam" id="NF033527">
    <property type="entry name" value="transpos_Tn3"/>
    <property type="match status" value="1"/>
</dbReference>
<keyword evidence="4" id="KW-0233">DNA recombination</keyword>
<dbReference type="RefSeq" id="WP_092701759.1">
    <property type="nucleotide sequence ID" value="NZ_FNQJ01000078.1"/>
</dbReference>
<evidence type="ECO:0000256" key="1">
    <source>
        <dbReference type="ARBA" id="ARBA00009402"/>
    </source>
</evidence>
<accession>A0A1H4FN26</accession>
<dbReference type="STRING" id="592050.SAMN05421875_1781"/>
<evidence type="ECO:0000256" key="2">
    <source>
        <dbReference type="ARBA" id="ARBA00022578"/>
    </source>
</evidence>
<dbReference type="InterPro" id="IPR002513">
    <property type="entry name" value="Tn3_Tnp_DDE_dom"/>
</dbReference>
<gene>
    <name evidence="6" type="ORF">SAMN05421875_1781</name>
</gene>
<dbReference type="InterPro" id="IPR047653">
    <property type="entry name" value="Tn3-like_transpos"/>
</dbReference>
<dbReference type="GeneID" id="34231550"/>